<organism evidence="1 2">
    <name type="scientific">Mucilaginibacter gossypii</name>
    <dbReference type="NCBI Taxonomy" id="551996"/>
    <lineage>
        <taxon>Bacteria</taxon>
        <taxon>Pseudomonadati</taxon>
        <taxon>Bacteroidota</taxon>
        <taxon>Sphingobacteriia</taxon>
        <taxon>Sphingobacteriales</taxon>
        <taxon>Sphingobacteriaceae</taxon>
        <taxon>Mucilaginibacter</taxon>
    </lineage>
</organism>
<accession>A0A1G7NGU9</accession>
<dbReference type="AlphaFoldDB" id="A0A1G7NGU9"/>
<reference evidence="2" key="1">
    <citation type="submission" date="2016-10" db="EMBL/GenBank/DDBJ databases">
        <authorList>
            <person name="Varghese N."/>
            <person name="Submissions S."/>
        </authorList>
    </citation>
    <scope>NUCLEOTIDE SEQUENCE [LARGE SCALE GENOMIC DNA]</scope>
    <source>
        <strain evidence="2">Gh-67</strain>
    </source>
</reference>
<dbReference type="Proteomes" id="UP000199705">
    <property type="component" value="Unassembled WGS sequence"/>
</dbReference>
<sequence>MSNPTTTRWPRLDYHDLKDTLASVHMWTQIIGKVRLKQMPWINHSWQVTLYVSSTGLTTGSMPFEGGVFQIDLDFISHTLNISTSTGEKRSFGLGTGSVSAFYSSLMNSIASVNAGVEIYAVPNEVEPAIPFAKNHTPCNYNASIMHDYWQALVRIHNVFTEFRAGFQGKNSPVHFFWGGFDLAVTRFSGRPAPKHQGSVPNMPAIVMQEAYSQEVSSCGFWPGSDAFPHPVFYAYCYPTPEDFAKQQVSPPEAFYSGEMGEFLLTYEVVSRSADPERTLLQFLQSTYDAAAKTGNWDKDLQCDLSALKNA</sequence>
<evidence type="ECO:0000313" key="1">
    <source>
        <dbReference type="EMBL" id="SDF73186.1"/>
    </source>
</evidence>
<evidence type="ECO:0000313" key="2">
    <source>
        <dbReference type="Proteomes" id="UP000199705"/>
    </source>
</evidence>
<proteinExistence type="predicted"/>
<protein>
    <recommendedName>
        <fullName evidence="3">Ava_C0101 and related proteins</fullName>
    </recommendedName>
</protein>
<name>A0A1G7NGU9_9SPHI</name>
<dbReference type="Pfam" id="PF19459">
    <property type="entry name" value="DUF5996"/>
    <property type="match status" value="1"/>
</dbReference>
<dbReference type="RefSeq" id="WP_176844332.1">
    <property type="nucleotide sequence ID" value="NZ_FNCG01000001.1"/>
</dbReference>
<dbReference type="InterPro" id="IPR046038">
    <property type="entry name" value="DUF5996"/>
</dbReference>
<evidence type="ECO:0008006" key="3">
    <source>
        <dbReference type="Google" id="ProtNLM"/>
    </source>
</evidence>
<dbReference type="STRING" id="551996.SAMN05192573_101240"/>
<dbReference type="EMBL" id="FNCG01000001">
    <property type="protein sequence ID" value="SDF73186.1"/>
    <property type="molecule type" value="Genomic_DNA"/>
</dbReference>
<keyword evidence="2" id="KW-1185">Reference proteome</keyword>
<gene>
    <name evidence="1" type="ORF">SAMN05192573_101240</name>
</gene>